<dbReference type="SUPFAM" id="SSF52141">
    <property type="entry name" value="Uracil-DNA glycosylase-like"/>
    <property type="match status" value="1"/>
</dbReference>
<dbReference type="InterPro" id="IPR036895">
    <property type="entry name" value="Uracil-DNA_glycosylase-like_sf"/>
</dbReference>
<dbReference type="CDD" id="cd10033">
    <property type="entry name" value="UDG_like"/>
    <property type="match status" value="1"/>
</dbReference>
<dbReference type="SMART" id="SM00987">
    <property type="entry name" value="UreE_C"/>
    <property type="match status" value="1"/>
</dbReference>
<dbReference type="Proteomes" id="UP000256900">
    <property type="component" value="Unassembled WGS sequence"/>
</dbReference>
<dbReference type="SMART" id="SM00986">
    <property type="entry name" value="UDG"/>
    <property type="match status" value="1"/>
</dbReference>
<dbReference type="AlphaFoldDB" id="A0A3D9Z231"/>
<dbReference type="Gene3D" id="3.40.470.10">
    <property type="entry name" value="Uracil-DNA glycosylase-like domain"/>
    <property type="match status" value="1"/>
</dbReference>
<name>A0A3D9Z231_9HYPH</name>
<evidence type="ECO:0000313" key="3">
    <source>
        <dbReference type="Proteomes" id="UP000256900"/>
    </source>
</evidence>
<organism evidence="2 3">
    <name type="scientific">Methylovirgula ligni</name>
    <dbReference type="NCBI Taxonomy" id="569860"/>
    <lineage>
        <taxon>Bacteria</taxon>
        <taxon>Pseudomonadati</taxon>
        <taxon>Pseudomonadota</taxon>
        <taxon>Alphaproteobacteria</taxon>
        <taxon>Hyphomicrobiales</taxon>
        <taxon>Beijerinckiaceae</taxon>
        <taxon>Methylovirgula</taxon>
    </lineage>
</organism>
<gene>
    <name evidence="2" type="ORF">DES32_1800</name>
</gene>
<feature type="domain" description="Uracil-DNA glycosylase-like" evidence="1">
    <location>
        <begin position="39"/>
        <end position="205"/>
    </location>
</feature>
<dbReference type="OrthoDB" id="9789139at2"/>
<evidence type="ECO:0000313" key="2">
    <source>
        <dbReference type="EMBL" id="REF88158.1"/>
    </source>
</evidence>
<proteinExistence type="predicted"/>
<evidence type="ECO:0000259" key="1">
    <source>
        <dbReference type="SMART" id="SM00986"/>
    </source>
</evidence>
<protein>
    <submittedName>
        <fullName evidence="2">Uracil-DNA glycosylase</fullName>
    </submittedName>
</protein>
<dbReference type="RefSeq" id="WP_115836264.1">
    <property type="nucleotide sequence ID" value="NZ_CP025086.1"/>
</dbReference>
<dbReference type="PANTHER" id="PTHR42160:SF1">
    <property type="entry name" value="URACIL-DNA GLYCOSYLASE SUPERFAMILY PROTEIN"/>
    <property type="match status" value="1"/>
</dbReference>
<sequence>MTDSVSSSDLEAYAARIRACRFCRDLPEPQRLPQEPRPVLRVSRTARLLLAGQAPGTRVNATGIPYNDPSGDRLRAWMNVSREAFYDESRIAIVPMGFCFPGLNAAKADLPPRRECRQLWHDGLLDLMPQLTCIVAIGRYAQDYHFARAGHPLPKSATLVEIVRDWESHKRLKPRIIALPHPSWRNNGWIKRNLWFEENVVPLLRAEVAKALV</sequence>
<accession>A0A3D9Z231</accession>
<dbReference type="Pfam" id="PF03167">
    <property type="entry name" value="UDG"/>
    <property type="match status" value="1"/>
</dbReference>
<dbReference type="PANTHER" id="PTHR42160">
    <property type="entry name" value="URACIL-DNA GLYCOSYLASE SUPERFAMILY PROTEIN"/>
    <property type="match status" value="1"/>
</dbReference>
<dbReference type="EMBL" id="QUMO01000002">
    <property type="protein sequence ID" value="REF88158.1"/>
    <property type="molecule type" value="Genomic_DNA"/>
</dbReference>
<keyword evidence="3" id="KW-1185">Reference proteome</keyword>
<comment type="caution">
    <text evidence="2">The sequence shown here is derived from an EMBL/GenBank/DDBJ whole genome shotgun (WGS) entry which is preliminary data.</text>
</comment>
<reference evidence="2 3" key="1">
    <citation type="submission" date="2018-08" db="EMBL/GenBank/DDBJ databases">
        <title>Genomic Encyclopedia of Type Strains, Phase IV (KMG-IV): sequencing the most valuable type-strain genomes for metagenomic binning, comparative biology and taxonomic classification.</title>
        <authorList>
            <person name="Goeker M."/>
        </authorList>
    </citation>
    <scope>NUCLEOTIDE SEQUENCE [LARGE SCALE GENOMIC DNA]</scope>
    <source>
        <strain evidence="2 3">BW863</strain>
    </source>
</reference>
<dbReference type="InterPro" id="IPR005122">
    <property type="entry name" value="Uracil-DNA_glycosylase-like"/>
</dbReference>
<dbReference type="InterPro" id="IPR047124">
    <property type="entry name" value="HI_0220.2"/>
</dbReference>